<dbReference type="OrthoDB" id="4377286at2"/>
<dbReference type="AlphaFoldDB" id="A0A2T0ZZ83"/>
<protein>
    <recommendedName>
        <fullName evidence="3">Phasin domain-containing protein</fullName>
    </recommendedName>
</protein>
<evidence type="ECO:0000313" key="2">
    <source>
        <dbReference type="Proteomes" id="UP000237752"/>
    </source>
</evidence>
<reference evidence="1 2" key="1">
    <citation type="submission" date="2018-03" db="EMBL/GenBank/DDBJ databases">
        <title>Genomic Encyclopedia of Archaeal and Bacterial Type Strains, Phase II (KMG-II): from individual species to whole genera.</title>
        <authorList>
            <person name="Goeker M."/>
        </authorList>
    </citation>
    <scope>NUCLEOTIDE SEQUENCE [LARGE SCALE GENOMIC DNA]</scope>
    <source>
        <strain evidence="1 2">DSM 100065</strain>
    </source>
</reference>
<dbReference type="RefSeq" id="WP_106349342.1">
    <property type="nucleotide sequence ID" value="NZ_PVUE01000009.1"/>
</dbReference>
<evidence type="ECO:0008006" key="3">
    <source>
        <dbReference type="Google" id="ProtNLM"/>
    </source>
</evidence>
<organism evidence="1 2">
    <name type="scientific">Antricoccus suffuscus</name>
    <dbReference type="NCBI Taxonomy" id="1629062"/>
    <lineage>
        <taxon>Bacteria</taxon>
        <taxon>Bacillati</taxon>
        <taxon>Actinomycetota</taxon>
        <taxon>Actinomycetes</taxon>
        <taxon>Geodermatophilales</taxon>
        <taxon>Antricoccaceae</taxon>
        <taxon>Antricoccus</taxon>
    </lineage>
</organism>
<gene>
    <name evidence="1" type="ORF">CLV47_109141</name>
</gene>
<evidence type="ECO:0000313" key="1">
    <source>
        <dbReference type="EMBL" id="PRZ41594.1"/>
    </source>
</evidence>
<name>A0A2T0ZZ83_9ACTN</name>
<dbReference type="EMBL" id="PVUE01000009">
    <property type="protein sequence ID" value="PRZ41594.1"/>
    <property type="molecule type" value="Genomic_DNA"/>
</dbReference>
<keyword evidence="2" id="KW-1185">Reference proteome</keyword>
<sequence length="98" mass="10547">MAAANDKNTNIPNPMNVDYEAAAERIRELNEKVLTAAKQTGNLSLDAYEKTLTSLLDFEEKVAGASQLDWVSALASAHANFVTSVSTAYTNAAREALK</sequence>
<dbReference type="Proteomes" id="UP000237752">
    <property type="component" value="Unassembled WGS sequence"/>
</dbReference>
<accession>A0A2T0ZZ83</accession>
<proteinExistence type="predicted"/>
<comment type="caution">
    <text evidence="1">The sequence shown here is derived from an EMBL/GenBank/DDBJ whole genome shotgun (WGS) entry which is preliminary data.</text>
</comment>